<reference evidence="2" key="1">
    <citation type="submission" date="2021-05" db="EMBL/GenBank/DDBJ databases">
        <authorList>
            <person name="Alioto T."/>
            <person name="Alioto T."/>
            <person name="Gomez Garrido J."/>
        </authorList>
    </citation>
    <scope>NUCLEOTIDE SEQUENCE</scope>
</reference>
<accession>A0A8D9BJD9</accession>
<organism evidence="2">
    <name type="scientific">Cacopsylla melanoneura</name>
    <dbReference type="NCBI Taxonomy" id="428564"/>
    <lineage>
        <taxon>Eukaryota</taxon>
        <taxon>Metazoa</taxon>
        <taxon>Ecdysozoa</taxon>
        <taxon>Arthropoda</taxon>
        <taxon>Hexapoda</taxon>
        <taxon>Insecta</taxon>
        <taxon>Pterygota</taxon>
        <taxon>Neoptera</taxon>
        <taxon>Paraneoptera</taxon>
        <taxon>Hemiptera</taxon>
        <taxon>Sternorrhyncha</taxon>
        <taxon>Psylloidea</taxon>
        <taxon>Psyllidae</taxon>
        <taxon>Psyllinae</taxon>
        <taxon>Cacopsylla</taxon>
    </lineage>
</organism>
<evidence type="ECO:0000256" key="1">
    <source>
        <dbReference type="SAM" id="SignalP"/>
    </source>
</evidence>
<feature type="chain" id="PRO_5036262862" evidence="1">
    <location>
        <begin position="42"/>
        <end position="574"/>
    </location>
</feature>
<dbReference type="EMBL" id="HBUF01634575">
    <property type="protein sequence ID" value="CAG6783801.1"/>
    <property type="molecule type" value="Transcribed_RNA"/>
</dbReference>
<dbReference type="EMBL" id="HBUF01634578">
    <property type="protein sequence ID" value="CAG6783804.1"/>
    <property type="molecule type" value="Transcribed_RNA"/>
</dbReference>
<dbReference type="EMBL" id="HBUF01634577">
    <property type="protein sequence ID" value="CAG6783803.1"/>
    <property type="molecule type" value="Transcribed_RNA"/>
</dbReference>
<dbReference type="EMBL" id="HBUF01634576">
    <property type="protein sequence ID" value="CAG6783802.1"/>
    <property type="molecule type" value="Transcribed_RNA"/>
</dbReference>
<protein>
    <submittedName>
        <fullName evidence="2">Uncharacterized protein</fullName>
    </submittedName>
</protein>
<feature type="signal peptide" evidence="1">
    <location>
        <begin position="1"/>
        <end position="41"/>
    </location>
</feature>
<evidence type="ECO:0000313" key="2">
    <source>
        <dbReference type="EMBL" id="CAG6783802.1"/>
    </source>
</evidence>
<name>A0A8D9BJD9_9HEMI</name>
<dbReference type="AlphaFoldDB" id="A0A8D9BJD9"/>
<keyword evidence="1" id="KW-0732">Signal</keyword>
<dbReference type="EMBL" id="HBUF01634574">
    <property type="protein sequence ID" value="CAG6783800.1"/>
    <property type="molecule type" value="Transcribed_RNA"/>
</dbReference>
<proteinExistence type="predicted"/>
<sequence>MIKLSIHCLFCLERGKSCRYKRHSLMLFILILSSLQKLTSADNIQLKTIHKEVKETVLAANNSRLSGLSSPDNNEQVAYNQLLPYLDSKLPIPISLMNQLRKYNINRNMLNKIHSYNMLRRELHGKLIENEIDNAKYSEVLSKKFQSLFKSVTQEERKNFLNLINYLKMFNFDNKKLYDTLHNGNDLLKLINDNKIKYLPFMNTDKKLPDLFTNNKINNEIKSILIQYKISSKDLYNKLINKINPVLLEDMNKNTQLAEPENKIEDIALKNPYNILREKIQELTSFNKKPRIIPLNEPLPKVGTIQNVQTECKNTHKKQIDKSLDKYIKDLRLLNEIERERDQIINTKIDELVYPNKNVQKIGILHLKRNPIAELVGLYLAMSGALFASPNNIKRLPHIKKTKEDTLPQSHVEAGKLYNHLMNKNLKDSLNKIQNIVQENKHLEKLDDLNDEMNGFNKIDISPFEDNKDMKINGEKLFSALKNKQQPIKVAHKNQYAINGNKMFDVLSKKNPEHVMRDEVEYKMDGNHMMNLLRQTNGNSKIDIDNRADGTINENNITSNDKAKYAINGNKIVR</sequence>